<dbReference type="InterPro" id="IPR002789">
    <property type="entry name" value="HerA_central"/>
</dbReference>
<dbReference type="Proteomes" id="UP000594468">
    <property type="component" value="Chromosome"/>
</dbReference>
<dbReference type="GO" id="GO:0005524">
    <property type="term" value="F:ATP binding"/>
    <property type="evidence" value="ECO:0007669"/>
    <property type="project" value="UniProtKB-KW"/>
</dbReference>
<evidence type="ECO:0000313" key="2">
    <source>
        <dbReference type="EMBL" id="QPC82062.1"/>
    </source>
</evidence>
<keyword evidence="2" id="KW-0547">Nucleotide-binding</keyword>
<dbReference type="EMBL" id="CP062983">
    <property type="protein sequence ID" value="QPC82062.1"/>
    <property type="molecule type" value="Genomic_DNA"/>
</dbReference>
<dbReference type="InterPro" id="IPR027417">
    <property type="entry name" value="P-loop_NTPase"/>
</dbReference>
<gene>
    <name evidence="2" type="ORF">G4Y79_20615</name>
</gene>
<evidence type="ECO:0000313" key="3">
    <source>
        <dbReference type="Proteomes" id="UP000594468"/>
    </source>
</evidence>
<evidence type="ECO:0000259" key="1">
    <source>
        <dbReference type="Pfam" id="PF01935"/>
    </source>
</evidence>
<accession>A0A7S8IE04</accession>
<feature type="domain" description="Helicase HerA central" evidence="1">
    <location>
        <begin position="150"/>
        <end position="344"/>
    </location>
</feature>
<dbReference type="PANTHER" id="PTHR42957:SF1">
    <property type="entry name" value="HELICASE MJ1565-RELATED"/>
    <property type="match status" value="1"/>
</dbReference>
<dbReference type="PANTHER" id="PTHR42957">
    <property type="entry name" value="HELICASE MJ1565-RELATED"/>
    <property type="match status" value="1"/>
</dbReference>
<reference evidence="2 3" key="1">
    <citation type="submission" date="2020-02" db="EMBL/GenBank/DDBJ databases">
        <authorList>
            <person name="Zheng R.K."/>
            <person name="Sun C.M."/>
        </authorList>
    </citation>
    <scope>NUCLEOTIDE SEQUENCE [LARGE SCALE GENOMIC DNA]</scope>
    <source>
        <strain evidence="3">rifampicinis</strain>
    </source>
</reference>
<protein>
    <submittedName>
        <fullName evidence="2">ATP-binding protein</fullName>
    </submittedName>
</protein>
<dbReference type="InterPro" id="IPR008571">
    <property type="entry name" value="HerA-like"/>
</dbReference>
<dbReference type="Pfam" id="PF01935">
    <property type="entry name" value="DUF87"/>
    <property type="match status" value="1"/>
</dbReference>
<organism evidence="2 3">
    <name type="scientific">Phototrophicus methaneseepsis</name>
    <dbReference type="NCBI Taxonomy" id="2710758"/>
    <lineage>
        <taxon>Bacteria</taxon>
        <taxon>Bacillati</taxon>
        <taxon>Chloroflexota</taxon>
        <taxon>Candidatus Thermofontia</taxon>
        <taxon>Phototrophicales</taxon>
        <taxon>Phototrophicaceae</taxon>
        <taxon>Phototrophicus</taxon>
    </lineage>
</organism>
<keyword evidence="3" id="KW-1185">Reference proteome</keyword>
<dbReference type="Gene3D" id="3.40.50.300">
    <property type="entry name" value="P-loop containing nucleotide triphosphate hydrolases"/>
    <property type="match status" value="2"/>
</dbReference>
<name>A0A7S8IE04_9CHLR</name>
<dbReference type="KEGG" id="pmet:G4Y79_20615"/>
<dbReference type="AlphaFoldDB" id="A0A7S8IE04"/>
<keyword evidence="2" id="KW-0067">ATP-binding</keyword>
<dbReference type="RefSeq" id="WP_195170131.1">
    <property type="nucleotide sequence ID" value="NZ_CP062983.1"/>
</dbReference>
<sequence>MTIDKLTRDAILRVGEVFEVIGRRIVVKVDKNKNLSDIFLDGEILRNVAVDSYIEIRKGFLIIVGKVEGEKIEEPIGRESNSYDEVDKNRRYLTVSLIGYIGQDRKFVAGTKELPLIGNEAYIITKDKIDIIHNLVREGDLKINIAKTDDDFDIDFPVDTLFNGHIAIFGNTGSGKSNTLATLYQSLVACLQDANKKEYEENTRFIVFDFNGEYIDKNCITKDKKVYKLSTLNSGGDKFPFPENGLLELEMLSILSDATEKTQKPFLRRALTRYRDAHHATLDIENYFKGILRNQVKQILTMSEYSSARQLIDSMRQILPPDYDDDGEIIDIDKDIKWHYKNGYYYLIGHTVSEDKKYFSDDSNVMKTEIYKRIDKHVFGDDSLDNFVKFLYVKLIDDVLADRVYADHIVPVIHRLQSRKADILKLFNTTPNESIWGESNFIVVNLNHVNLVMKKTLPLLLCKKIYSDHKLKCDGQKSLNIIIDEAHNILSTESFRESETWKDYRLETFEEIIKEGRKFGVFVTISSQRPSDISPTITSQAHNYFIHRLINRHDLAMISNAVSYIDRMTEESIPTLPTGTCIFSGVASQRPIKVHIKELADNYKPKSMTLQFRELVRPSSDFDEVE</sequence>
<proteinExistence type="predicted"/>
<dbReference type="SUPFAM" id="SSF52540">
    <property type="entry name" value="P-loop containing nucleoside triphosphate hydrolases"/>
    <property type="match status" value="1"/>
</dbReference>